<dbReference type="Gene3D" id="3.30.110.150">
    <property type="entry name" value="SepF-like protein"/>
    <property type="match status" value="1"/>
</dbReference>
<evidence type="ECO:0000256" key="6">
    <source>
        <dbReference type="SAM" id="MobiDB-lite"/>
    </source>
</evidence>
<sequence>MSLGDKINSWFGDYDEPVEQNSSNQHPDDELSRGQRSRVMSLRNGKNGDIVEKKIMLFEPSIFSDVKAIAARLLAGEAAVVNFQKMDNQQAHRVVDFLSGVTFAIDGEISRVGEAIFLCTPHEFTVEGDITENMRQSDF</sequence>
<keyword evidence="2 5" id="KW-0717">Septation</keyword>
<dbReference type="EMBL" id="JQBK01000017">
    <property type="protein sequence ID" value="KRN86187.1"/>
    <property type="molecule type" value="Genomic_DNA"/>
</dbReference>
<accession>A0A0R2KA00</accession>
<organism evidence="7 8">
    <name type="scientific">Ligilactobacillus acidipiscis</name>
    <dbReference type="NCBI Taxonomy" id="89059"/>
    <lineage>
        <taxon>Bacteria</taxon>
        <taxon>Bacillati</taxon>
        <taxon>Bacillota</taxon>
        <taxon>Bacilli</taxon>
        <taxon>Lactobacillales</taxon>
        <taxon>Lactobacillaceae</taxon>
        <taxon>Ligilactobacillus</taxon>
    </lineage>
</organism>
<comment type="similarity">
    <text evidence="5">Belongs to the SepF family.</text>
</comment>
<dbReference type="Proteomes" id="UP000051491">
    <property type="component" value="Unassembled WGS sequence"/>
</dbReference>
<gene>
    <name evidence="5" type="primary">sepF</name>
    <name evidence="7" type="ORF">IV43_GL000664</name>
</gene>
<dbReference type="GO" id="GO:0005737">
    <property type="term" value="C:cytoplasm"/>
    <property type="evidence" value="ECO:0007669"/>
    <property type="project" value="UniProtKB-SubCell"/>
</dbReference>
<dbReference type="OrthoDB" id="9815206at2"/>
<dbReference type="GO" id="GO:0000917">
    <property type="term" value="P:division septum assembly"/>
    <property type="evidence" value="ECO:0007669"/>
    <property type="project" value="UniProtKB-KW"/>
</dbReference>
<comment type="function">
    <text evidence="4 5">Cell division protein that is part of the divisome complex and is recruited early to the Z-ring. Probably stimulates Z-ring formation, perhaps through the cross-linking of FtsZ protofilaments. Its function overlaps with FtsA.</text>
</comment>
<evidence type="ECO:0000313" key="8">
    <source>
        <dbReference type="Proteomes" id="UP000051491"/>
    </source>
</evidence>
<comment type="subcellular location">
    <subcellularLocation>
        <location evidence="5">Cytoplasm</location>
    </subcellularLocation>
    <text evidence="5">Localizes to the division site, in a FtsZ-dependent manner.</text>
</comment>
<dbReference type="RefSeq" id="WP_010494663.1">
    <property type="nucleotide sequence ID" value="NZ_JQBK01000017.1"/>
</dbReference>
<dbReference type="Pfam" id="PF04472">
    <property type="entry name" value="SepF"/>
    <property type="match status" value="1"/>
</dbReference>
<evidence type="ECO:0000313" key="7">
    <source>
        <dbReference type="EMBL" id="KRN86187.1"/>
    </source>
</evidence>
<evidence type="ECO:0000256" key="1">
    <source>
        <dbReference type="ARBA" id="ARBA00022618"/>
    </source>
</evidence>
<dbReference type="PATRIC" id="fig|89059.3.peg.688"/>
<dbReference type="InterPro" id="IPR023052">
    <property type="entry name" value="Cell_div_SepF"/>
</dbReference>
<dbReference type="HAMAP" id="MF_01197">
    <property type="entry name" value="SepF"/>
    <property type="match status" value="1"/>
</dbReference>
<evidence type="ECO:0000256" key="2">
    <source>
        <dbReference type="ARBA" id="ARBA00023210"/>
    </source>
</evidence>
<dbReference type="InterPro" id="IPR038594">
    <property type="entry name" value="SepF-like_sf"/>
</dbReference>
<keyword evidence="3 5" id="KW-0131">Cell cycle</keyword>
<feature type="region of interest" description="Disordered" evidence="6">
    <location>
        <begin position="12"/>
        <end position="39"/>
    </location>
</feature>
<dbReference type="PANTHER" id="PTHR35798:SF1">
    <property type="entry name" value="CELL DIVISION PROTEIN SEPF"/>
    <property type="match status" value="1"/>
</dbReference>
<dbReference type="STRING" id="89059.LAC1533_1380"/>
<keyword evidence="1 5" id="KW-0132">Cell division</keyword>
<name>A0A0R2KA00_9LACO</name>
<proteinExistence type="inferred from homology"/>
<reference evidence="7 8" key="1">
    <citation type="journal article" date="2015" name="Genome Announc.">
        <title>Expanding the biotechnology potential of lactobacilli through comparative genomics of 213 strains and associated genera.</title>
        <authorList>
            <person name="Sun Z."/>
            <person name="Harris H.M."/>
            <person name="McCann A."/>
            <person name="Guo C."/>
            <person name="Argimon S."/>
            <person name="Zhang W."/>
            <person name="Yang X."/>
            <person name="Jeffery I.B."/>
            <person name="Cooney J.C."/>
            <person name="Kagawa T.F."/>
            <person name="Liu W."/>
            <person name="Song Y."/>
            <person name="Salvetti E."/>
            <person name="Wrobel A."/>
            <person name="Rasinkangas P."/>
            <person name="Parkhill J."/>
            <person name="Rea M.C."/>
            <person name="O'Sullivan O."/>
            <person name="Ritari J."/>
            <person name="Douillard F.P."/>
            <person name="Paul Ross R."/>
            <person name="Yang R."/>
            <person name="Briner A.E."/>
            <person name="Felis G.E."/>
            <person name="de Vos W.M."/>
            <person name="Barrangou R."/>
            <person name="Klaenhammer T.R."/>
            <person name="Caufield P.W."/>
            <person name="Cui Y."/>
            <person name="Zhang H."/>
            <person name="O'Toole P.W."/>
        </authorList>
    </citation>
    <scope>NUCLEOTIDE SEQUENCE [LARGE SCALE GENOMIC DNA]</scope>
    <source>
        <strain evidence="7 8">DSM 15353</strain>
    </source>
</reference>
<dbReference type="InterPro" id="IPR007561">
    <property type="entry name" value="Cell_div_SepF/SepF-rel"/>
</dbReference>
<dbReference type="AlphaFoldDB" id="A0A0R2KA00"/>
<dbReference type="PANTHER" id="PTHR35798">
    <property type="entry name" value="CELL DIVISION PROTEIN SEPF"/>
    <property type="match status" value="1"/>
</dbReference>
<comment type="subunit">
    <text evidence="5">Homodimer. Interacts with FtsZ.</text>
</comment>
<protein>
    <recommendedName>
        <fullName evidence="5">Cell division protein SepF</fullName>
    </recommendedName>
</protein>
<comment type="caution">
    <text evidence="7">The sequence shown here is derived from an EMBL/GenBank/DDBJ whole genome shotgun (WGS) entry which is preliminary data.</text>
</comment>
<keyword evidence="5" id="KW-0963">Cytoplasm</keyword>
<dbReference type="GO" id="GO:0043093">
    <property type="term" value="P:FtsZ-dependent cytokinesis"/>
    <property type="evidence" value="ECO:0007669"/>
    <property type="project" value="UniProtKB-UniRule"/>
</dbReference>
<evidence type="ECO:0000256" key="4">
    <source>
        <dbReference type="ARBA" id="ARBA00044936"/>
    </source>
</evidence>
<evidence type="ECO:0000256" key="3">
    <source>
        <dbReference type="ARBA" id="ARBA00023306"/>
    </source>
</evidence>
<evidence type="ECO:0000256" key="5">
    <source>
        <dbReference type="HAMAP-Rule" id="MF_01197"/>
    </source>
</evidence>